<protein>
    <recommendedName>
        <fullName evidence="2">Response regulatory domain-containing protein</fullName>
    </recommendedName>
</protein>
<dbReference type="RefSeq" id="WP_256120588.1">
    <property type="nucleotide sequence ID" value="NZ_WHSB02000016.1"/>
</dbReference>
<dbReference type="SUPFAM" id="SSF52172">
    <property type="entry name" value="CheY-like"/>
    <property type="match status" value="1"/>
</dbReference>
<feature type="modified residue" description="4-aspartylphosphate" evidence="1">
    <location>
        <position position="63"/>
    </location>
</feature>
<reference evidence="3" key="1">
    <citation type="submission" date="2021-07" db="EMBL/GenBank/DDBJ databases">
        <title>Shinella sp. nov., a novel member of the genus Shinella from water.</title>
        <authorList>
            <person name="Deng Y."/>
        </authorList>
    </citation>
    <scope>NUCLEOTIDE SEQUENCE</scope>
    <source>
        <strain evidence="3">CPCC 100929</strain>
    </source>
</reference>
<organism evidence="3 4">
    <name type="scientific">Shinella lacus</name>
    <dbReference type="NCBI Taxonomy" id="2654216"/>
    <lineage>
        <taxon>Bacteria</taxon>
        <taxon>Pseudomonadati</taxon>
        <taxon>Pseudomonadota</taxon>
        <taxon>Alphaproteobacteria</taxon>
        <taxon>Hyphomicrobiales</taxon>
        <taxon>Rhizobiaceae</taxon>
        <taxon>Shinella</taxon>
    </lineage>
</organism>
<dbReference type="SMART" id="SM00448">
    <property type="entry name" value="REC"/>
    <property type="match status" value="1"/>
</dbReference>
<accession>A0ABT1RFK6</accession>
<dbReference type="Pfam" id="PF00072">
    <property type="entry name" value="Response_reg"/>
    <property type="match status" value="1"/>
</dbReference>
<gene>
    <name evidence="3" type="ORF">GB927_028345</name>
</gene>
<evidence type="ECO:0000256" key="1">
    <source>
        <dbReference type="PROSITE-ProRule" id="PRU00169"/>
    </source>
</evidence>
<dbReference type="EMBL" id="WHSB02000016">
    <property type="protein sequence ID" value="MCQ4633975.1"/>
    <property type="molecule type" value="Genomic_DNA"/>
</dbReference>
<dbReference type="InterPro" id="IPR001789">
    <property type="entry name" value="Sig_transdc_resp-reg_receiver"/>
</dbReference>
<sequence>MSSDDGRNRPPARILVVEDEIFIAMEIERALTTDGFEVLGPVGSIEDALELLHRDQPDAAVLDVTLRDGKVTPVAVLLRSQGVPFVLASAEGRELTETGFFQGVTNLGKPTNMRLMIGEIQRLLS</sequence>
<dbReference type="InterPro" id="IPR011006">
    <property type="entry name" value="CheY-like_superfamily"/>
</dbReference>
<keyword evidence="1" id="KW-0597">Phosphoprotein</keyword>
<dbReference type="Gene3D" id="3.40.50.2300">
    <property type="match status" value="1"/>
</dbReference>
<dbReference type="Proteomes" id="UP000996601">
    <property type="component" value="Unassembled WGS sequence"/>
</dbReference>
<feature type="domain" description="Response regulatory" evidence="2">
    <location>
        <begin position="13"/>
        <end position="124"/>
    </location>
</feature>
<evidence type="ECO:0000259" key="2">
    <source>
        <dbReference type="PROSITE" id="PS50110"/>
    </source>
</evidence>
<keyword evidence="4" id="KW-1185">Reference proteome</keyword>
<evidence type="ECO:0000313" key="3">
    <source>
        <dbReference type="EMBL" id="MCQ4633975.1"/>
    </source>
</evidence>
<comment type="caution">
    <text evidence="3">The sequence shown here is derived from an EMBL/GenBank/DDBJ whole genome shotgun (WGS) entry which is preliminary data.</text>
</comment>
<name>A0ABT1RFK6_9HYPH</name>
<evidence type="ECO:0000313" key="4">
    <source>
        <dbReference type="Proteomes" id="UP000996601"/>
    </source>
</evidence>
<proteinExistence type="predicted"/>
<dbReference type="PROSITE" id="PS50110">
    <property type="entry name" value="RESPONSE_REGULATORY"/>
    <property type="match status" value="1"/>
</dbReference>